<organism evidence="1">
    <name type="scientific">Eucalyptus grandis</name>
    <name type="common">Flooded gum</name>
    <dbReference type="NCBI Taxonomy" id="71139"/>
    <lineage>
        <taxon>Eukaryota</taxon>
        <taxon>Viridiplantae</taxon>
        <taxon>Streptophyta</taxon>
        <taxon>Embryophyta</taxon>
        <taxon>Tracheophyta</taxon>
        <taxon>Spermatophyta</taxon>
        <taxon>Magnoliopsida</taxon>
        <taxon>eudicotyledons</taxon>
        <taxon>Gunneridae</taxon>
        <taxon>Pentapetalae</taxon>
        <taxon>rosids</taxon>
        <taxon>malvids</taxon>
        <taxon>Myrtales</taxon>
        <taxon>Myrtaceae</taxon>
        <taxon>Myrtoideae</taxon>
        <taxon>Eucalypteae</taxon>
        <taxon>Eucalyptus</taxon>
    </lineage>
</organism>
<accession>A0A059CYD7</accession>
<reference evidence="1" key="1">
    <citation type="submission" date="2013-07" db="EMBL/GenBank/DDBJ databases">
        <title>The genome of Eucalyptus grandis.</title>
        <authorList>
            <person name="Schmutz J."/>
            <person name="Hayes R."/>
            <person name="Myburg A."/>
            <person name="Tuskan G."/>
            <person name="Grattapaglia D."/>
            <person name="Rokhsar D.S."/>
        </authorList>
    </citation>
    <scope>NUCLEOTIDE SEQUENCE</scope>
    <source>
        <tissue evidence="1">Leaf extractions</tissue>
    </source>
</reference>
<proteinExistence type="predicted"/>
<evidence type="ECO:0000313" key="1">
    <source>
        <dbReference type="EMBL" id="KCW83473.1"/>
    </source>
</evidence>
<dbReference type="EMBL" id="KK198754">
    <property type="protein sequence ID" value="KCW83473.1"/>
    <property type="molecule type" value="Genomic_DNA"/>
</dbReference>
<sequence length="72" mass="8411">MWTVKQYPENSRIINPCANLEEQCQSFAMKEEQHSPSKKAELRISIKFIHTYACRTNKQQSAGKQRERTNPA</sequence>
<gene>
    <name evidence="1" type="ORF">EUGRSUZ_B00388</name>
</gene>
<dbReference type="InParanoid" id="A0A059CYD7"/>
<dbReference type="AlphaFoldDB" id="A0A059CYD7"/>
<protein>
    <submittedName>
        <fullName evidence="1">Uncharacterized protein</fullName>
    </submittedName>
</protein>
<dbReference type="Gramene" id="KCW83473">
    <property type="protein sequence ID" value="KCW83473"/>
    <property type="gene ID" value="EUGRSUZ_B00388"/>
</dbReference>
<name>A0A059CYD7_EUCGR</name>